<sequence>METMLHMADRLTARLSGIYSVTV</sequence>
<gene>
    <name evidence="1" type="ORF">METZ01_LOCUS395153</name>
</gene>
<proteinExistence type="predicted"/>
<name>A0A382V725_9ZZZZ</name>
<protein>
    <submittedName>
        <fullName evidence="1">Uncharacterized protein</fullName>
    </submittedName>
</protein>
<dbReference type="AlphaFoldDB" id="A0A382V725"/>
<dbReference type="EMBL" id="UINC01149682">
    <property type="protein sequence ID" value="SVD42299.1"/>
    <property type="molecule type" value="Genomic_DNA"/>
</dbReference>
<organism evidence="1">
    <name type="scientific">marine metagenome</name>
    <dbReference type="NCBI Taxonomy" id="408172"/>
    <lineage>
        <taxon>unclassified sequences</taxon>
        <taxon>metagenomes</taxon>
        <taxon>ecological metagenomes</taxon>
    </lineage>
</organism>
<feature type="non-terminal residue" evidence="1">
    <location>
        <position position="1"/>
    </location>
</feature>
<evidence type="ECO:0000313" key="1">
    <source>
        <dbReference type="EMBL" id="SVD42299.1"/>
    </source>
</evidence>
<accession>A0A382V725</accession>
<reference evidence="1" key="1">
    <citation type="submission" date="2018-05" db="EMBL/GenBank/DDBJ databases">
        <authorList>
            <person name="Lanie J.A."/>
            <person name="Ng W.-L."/>
            <person name="Kazmierczak K.M."/>
            <person name="Andrzejewski T.M."/>
            <person name="Davidsen T.M."/>
            <person name="Wayne K.J."/>
            <person name="Tettelin H."/>
            <person name="Glass J.I."/>
            <person name="Rusch D."/>
            <person name="Podicherti R."/>
            <person name="Tsui H.-C.T."/>
            <person name="Winkler M.E."/>
        </authorList>
    </citation>
    <scope>NUCLEOTIDE SEQUENCE</scope>
</reference>
<feature type="non-terminal residue" evidence="1">
    <location>
        <position position="23"/>
    </location>
</feature>